<feature type="region of interest" description="Disordered" evidence="1">
    <location>
        <begin position="1"/>
        <end position="49"/>
    </location>
</feature>
<evidence type="ECO:0000313" key="3">
    <source>
        <dbReference type="Proteomes" id="UP000465221"/>
    </source>
</evidence>
<dbReference type="EMBL" id="BLKC01000020">
    <property type="protein sequence ID" value="GFF33095.1"/>
    <property type="molecule type" value="Genomic_DNA"/>
</dbReference>
<sequence length="86" mass="9300">MGLFDFFKSSKDSAPTQQQPTWDPNTLTMQQPASPEAPSTERTVTEQPNNQEAMKMQLRGGGAGDVCCGVYGTRCTSTTLKLANVD</sequence>
<proteinExistence type="predicted"/>
<dbReference type="AlphaFoldDB" id="A0A8H3NFB1"/>
<accession>A0A8H3NFB1</accession>
<protein>
    <submittedName>
        <fullName evidence="2">Uncharacterized protein</fullName>
    </submittedName>
</protein>
<gene>
    <name evidence="2" type="ORF">IFM46972_03772</name>
</gene>
<dbReference type="Proteomes" id="UP000465221">
    <property type="component" value="Unassembled WGS sequence"/>
</dbReference>
<comment type="caution">
    <text evidence="2">The sequence shown here is derived from an EMBL/GenBank/DDBJ whole genome shotgun (WGS) entry which is preliminary data.</text>
</comment>
<feature type="compositionally biased region" description="Polar residues" evidence="1">
    <location>
        <begin position="12"/>
        <end position="33"/>
    </location>
</feature>
<evidence type="ECO:0000313" key="2">
    <source>
        <dbReference type="EMBL" id="GFF33095.1"/>
    </source>
</evidence>
<feature type="compositionally biased region" description="Polar residues" evidence="1">
    <location>
        <begin position="40"/>
        <end position="49"/>
    </location>
</feature>
<evidence type="ECO:0000256" key="1">
    <source>
        <dbReference type="SAM" id="MobiDB-lite"/>
    </source>
</evidence>
<organism evidence="2 3">
    <name type="scientific">Aspergillus udagawae</name>
    <dbReference type="NCBI Taxonomy" id="91492"/>
    <lineage>
        <taxon>Eukaryota</taxon>
        <taxon>Fungi</taxon>
        <taxon>Dikarya</taxon>
        <taxon>Ascomycota</taxon>
        <taxon>Pezizomycotina</taxon>
        <taxon>Eurotiomycetes</taxon>
        <taxon>Eurotiomycetidae</taxon>
        <taxon>Eurotiales</taxon>
        <taxon>Aspergillaceae</taxon>
        <taxon>Aspergillus</taxon>
        <taxon>Aspergillus subgen. Fumigati</taxon>
    </lineage>
</organism>
<reference evidence="2 3" key="1">
    <citation type="submission" date="2020-01" db="EMBL/GenBank/DDBJ databases">
        <title>Draft genome sequence of Aspergillus udagawae IFM 46972.</title>
        <authorList>
            <person name="Takahashi H."/>
            <person name="Yaguchi T."/>
        </authorList>
    </citation>
    <scope>NUCLEOTIDE SEQUENCE [LARGE SCALE GENOMIC DNA]</scope>
    <source>
        <strain evidence="2 3">IFM 46972</strain>
    </source>
</reference>
<name>A0A8H3NFB1_9EURO</name>